<evidence type="ECO:0000256" key="13">
    <source>
        <dbReference type="ARBA" id="ARBA00022842"/>
    </source>
</evidence>
<keyword evidence="13" id="KW-0460">Magnesium</keyword>
<reference evidence="20" key="3">
    <citation type="submission" date="2025-09" db="UniProtKB">
        <authorList>
            <consortium name="Ensembl"/>
        </authorList>
    </citation>
    <scope>IDENTIFICATION</scope>
</reference>
<evidence type="ECO:0000256" key="7">
    <source>
        <dbReference type="ARBA" id="ARBA00022490"/>
    </source>
</evidence>
<evidence type="ECO:0000256" key="2">
    <source>
        <dbReference type="ARBA" id="ARBA00001966"/>
    </source>
</evidence>
<evidence type="ECO:0000256" key="18">
    <source>
        <dbReference type="ARBA" id="ARBA00023242"/>
    </source>
</evidence>
<sequence>MVPLKRKRNVANKNPMQHFHLRHLRVTDVSHQSWCELQVVHGFEKPDVRKTINDDPVVLAGSSVHLARELEEHDVVSVSTESREDHWAVKFLNVLTGLTMLKESGRVRELPVFGQVEGIFLVGVIDELHYSPKGELTLSELKTRLRKSLPTAAQRRTHDLQAGIYKLLFDRMVQGKLESETFVQRLQLRLDKQLAPGVCDHAQAVGFHVCTFSDALELLLLNLTHMDTPNIDNLKIEYVHQSTGAPLGIKEVQFSEPRLLAELHYLLSYWTGQREPQGVDIEDSWKCGWCVFTEHCEWRKASVKNTEQSVWNKRRR</sequence>
<keyword evidence="8" id="KW-0540">Nuclease</keyword>
<evidence type="ECO:0000256" key="3">
    <source>
        <dbReference type="ARBA" id="ARBA00004123"/>
    </source>
</evidence>
<evidence type="ECO:0000256" key="12">
    <source>
        <dbReference type="ARBA" id="ARBA00022839"/>
    </source>
</evidence>
<evidence type="ECO:0000256" key="14">
    <source>
        <dbReference type="ARBA" id="ARBA00023004"/>
    </source>
</evidence>
<evidence type="ECO:0000256" key="15">
    <source>
        <dbReference type="ARBA" id="ARBA00023014"/>
    </source>
</evidence>
<dbReference type="Proteomes" id="UP000694620">
    <property type="component" value="Chromosome 8"/>
</dbReference>
<evidence type="ECO:0000313" key="20">
    <source>
        <dbReference type="Ensembl" id="ENSECRP00000017714.1"/>
    </source>
</evidence>
<name>A0A8C4SJJ5_ERPCA</name>
<dbReference type="Gene3D" id="3.90.320.10">
    <property type="match status" value="1"/>
</dbReference>
<gene>
    <name evidence="20" type="primary">EXO5</name>
    <name evidence="20" type="synonym">exo5</name>
</gene>
<evidence type="ECO:0000256" key="5">
    <source>
        <dbReference type="ARBA" id="ARBA00009797"/>
    </source>
</evidence>
<comment type="cofactor">
    <cofactor evidence="1">
        <name>Mg(2+)</name>
        <dbReference type="ChEBI" id="CHEBI:18420"/>
    </cofactor>
</comment>
<dbReference type="GeneTree" id="ENSGT00390000015205"/>
<dbReference type="GO" id="GO:0045145">
    <property type="term" value="F:single-stranded DNA 5'-3' DNA exonuclease activity"/>
    <property type="evidence" value="ECO:0007669"/>
    <property type="project" value="InterPro"/>
</dbReference>
<evidence type="ECO:0000256" key="17">
    <source>
        <dbReference type="ARBA" id="ARBA00023204"/>
    </source>
</evidence>
<organism evidence="20 21">
    <name type="scientific">Erpetoichthys calabaricus</name>
    <name type="common">Rope fish</name>
    <name type="synonym">Calamoichthys calabaricus</name>
    <dbReference type="NCBI Taxonomy" id="27687"/>
    <lineage>
        <taxon>Eukaryota</taxon>
        <taxon>Metazoa</taxon>
        <taxon>Chordata</taxon>
        <taxon>Craniata</taxon>
        <taxon>Vertebrata</taxon>
        <taxon>Euteleostomi</taxon>
        <taxon>Actinopterygii</taxon>
        <taxon>Polypteriformes</taxon>
        <taxon>Polypteridae</taxon>
        <taxon>Erpetoichthys</taxon>
    </lineage>
</organism>
<evidence type="ECO:0000256" key="1">
    <source>
        <dbReference type="ARBA" id="ARBA00001946"/>
    </source>
</evidence>
<keyword evidence="6" id="KW-0004">4Fe-4S</keyword>
<keyword evidence="12" id="KW-0269">Exonuclease</keyword>
<evidence type="ECO:0000256" key="10">
    <source>
        <dbReference type="ARBA" id="ARBA00022763"/>
    </source>
</evidence>
<dbReference type="GO" id="GO:0051539">
    <property type="term" value="F:4 iron, 4 sulfur cluster binding"/>
    <property type="evidence" value="ECO:0007669"/>
    <property type="project" value="UniProtKB-KW"/>
</dbReference>
<keyword evidence="9" id="KW-0479">Metal-binding</keyword>
<evidence type="ECO:0000256" key="11">
    <source>
        <dbReference type="ARBA" id="ARBA00022801"/>
    </source>
</evidence>
<dbReference type="Pfam" id="PF09810">
    <property type="entry name" value="Exo5"/>
    <property type="match status" value="3"/>
</dbReference>
<accession>A0A8C4SJJ5</accession>
<evidence type="ECO:0000256" key="4">
    <source>
        <dbReference type="ARBA" id="ARBA00004514"/>
    </source>
</evidence>
<dbReference type="GO" id="GO:0003677">
    <property type="term" value="F:DNA binding"/>
    <property type="evidence" value="ECO:0007669"/>
    <property type="project" value="UniProtKB-KW"/>
</dbReference>
<dbReference type="InterPro" id="IPR019190">
    <property type="entry name" value="EXOV"/>
</dbReference>
<comment type="similarity">
    <text evidence="5">Belongs to the EXO5 family.</text>
</comment>
<dbReference type="AlphaFoldDB" id="A0A8C4SJJ5"/>
<keyword evidence="18" id="KW-0539">Nucleus</keyword>
<evidence type="ECO:0000256" key="9">
    <source>
        <dbReference type="ARBA" id="ARBA00022723"/>
    </source>
</evidence>
<dbReference type="GO" id="GO:0005829">
    <property type="term" value="C:cytosol"/>
    <property type="evidence" value="ECO:0007669"/>
    <property type="project" value="UniProtKB-SubCell"/>
</dbReference>
<keyword evidence="7" id="KW-0963">Cytoplasm</keyword>
<keyword evidence="15" id="KW-0411">Iron-sulfur</keyword>
<dbReference type="PANTHER" id="PTHR14464:SF4">
    <property type="entry name" value="EXONUCLEASE V"/>
    <property type="match status" value="1"/>
</dbReference>
<reference evidence="20" key="2">
    <citation type="submission" date="2025-08" db="UniProtKB">
        <authorList>
            <consortium name="Ensembl"/>
        </authorList>
    </citation>
    <scope>IDENTIFICATION</scope>
</reference>
<keyword evidence="17" id="KW-0234">DNA repair</keyword>
<dbReference type="GO" id="GO:0036297">
    <property type="term" value="P:interstrand cross-link repair"/>
    <property type="evidence" value="ECO:0007669"/>
    <property type="project" value="TreeGrafter"/>
</dbReference>
<evidence type="ECO:0000313" key="21">
    <source>
        <dbReference type="Proteomes" id="UP000694620"/>
    </source>
</evidence>
<dbReference type="FunFam" id="3.90.320.10:FF:000004">
    <property type="entry name" value="Probable exonuclease V"/>
    <property type="match status" value="1"/>
</dbReference>
<dbReference type="PANTHER" id="PTHR14464">
    <property type="entry name" value="EXONUCLEASE V"/>
    <property type="match status" value="1"/>
</dbReference>
<keyword evidence="21" id="KW-1185">Reference proteome</keyword>
<evidence type="ECO:0000256" key="16">
    <source>
        <dbReference type="ARBA" id="ARBA00023125"/>
    </source>
</evidence>
<reference evidence="20" key="1">
    <citation type="submission" date="2021-06" db="EMBL/GenBank/DDBJ databases">
        <authorList>
            <consortium name="Wellcome Sanger Institute Data Sharing"/>
        </authorList>
    </citation>
    <scope>NUCLEOTIDE SEQUENCE [LARGE SCALE GENOMIC DNA]</scope>
</reference>
<keyword evidence="11" id="KW-0378">Hydrolase</keyword>
<dbReference type="InterPro" id="IPR011604">
    <property type="entry name" value="PDDEXK-like_dom_sf"/>
</dbReference>
<keyword evidence="16" id="KW-0238">DNA-binding</keyword>
<keyword evidence="14" id="KW-0408">Iron</keyword>
<protein>
    <recommendedName>
        <fullName evidence="19">Exonuclease V</fullName>
    </recommendedName>
</protein>
<comment type="cofactor">
    <cofactor evidence="2">
        <name>[4Fe-4S] cluster</name>
        <dbReference type="ChEBI" id="CHEBI:49883"/>
    </cofactor>
</comment>
<dbReference type="GO" id="GO:0046872">
    <property type="term" value="F:metal ion binding"/>
    <property type="evidence" value="ECO:0007669"/>
    <property type="project" value="UniProtKB-KW"/>
</dbReference>
<dbReference type="Ensembl" id="ENSECRT00000018064.1">
    <property type="protein sequence ID" value="ENSECRP00000017714.1"/>
    <property type="gene ID" value="ENSECRG00000011835.1"/>
</dbReference>
<evidence type="ECO:0000256" key="19">
    <source>
        <dbReference type="ARBA" id="ARBA00070137"/>
    </source>
</evidence>
<dbReference type="GO" id="GO:0005634">
    <property type="term" value="C:nucleus"/>
    <property type="evidence" value="ECO:0007669"/>
    <property type="project" value="UniProtKB-SubCell"/>
</dbReference>
<proteinExistence type="inferred from homology"/>
<evidence type="ECO:0000256" key="6">
    <source>
        <dbReference type="ARBA" id="ARBA00022485"/>
    </source>
</evidence>
<comment type="subcellular location">
    <subcellularLocation>
        <location evidence="4">Cytoplasm</location>
        <location evidence="4">Cytosol</location>
    </subcellularLocation>
    <subcellularLocation>
        <location evidence="3">Nucleus</location>
    </subcellularLocation>
</comment>
<keyword evidence="10" id="KW-0227">DNA damage</keyword>
<evidence type="ECO:0000256" key="8">
    <source>
        <dbReference type="ARBA" id="ARBA00022722"/>
    </source>
</evidence>